<name>A0A1B6IDF6_9HEMI</name>
<sequence>TEILILQIEEETKANTKNNEIEYGKCNRCTIYEEENARMLVSIRSLEEVIKIMEKDNLDVHNELSHIDLTNSACLHCFPTLNKNKNTQEVVSVPNKWQVVRTPFGHKPQMLNNVNKKVTEHDFTSKNIYEVLQNCTTVDKTDEMECNVDKISKSSCSVSPETVSRNKILKNPASSRHGHKDHSHRTDDQTNKQRVLLCSDSHGRNLIFHLNKCSKSFDAVGFVRPGGRAEQILNYDNLDGERLGPDDFLVIACGSNDVACNEVERALNLIDNAVKKYSSTKVILVDLP</sequence>
<accession>A0A1B6IDF6</accession>
<evidence type="ECO:0000256" key="1">
    <source>
        <dbReference type="SAM" id="MobiDB-lite"/>
    </source>
</evidence>
<gene>
    <name evidence="2" type="ORF">g.72</name>
</gene>
<proteinExistence type="predicted"/>
<protein>
    <submittedName>
        <fullName evidence="2">Uncharacterized protein</fullName>
    </submittedName>
</protein>
<dbReference type="AlphaFoldDB" id="A0A1B6IDF6"/>
<evidence type="ECO:0000313" key="2">
    <source>
        <dbReference type="EMBL" id="JAS84930.1"/>
    </source>
</evidence>
<feature type="non-terminal residue" evidence="2">
    <location>
        <position position="1"/>
    </location>
</feature>
<feature type="region of interest" description="Disordered" evidence="1">
    <location>
        <begin position="162"/>
        <end position="191"/>
    </location>
</feature>
<dbReference type="EMBL" id="GECU01022776">
    <property type="protein sequence ID" value="JAS84930.1"/>
    <property type="molecule type" value="Transcribed_RNA"/>
</dbReference>
<feature type="non-terminal residue" evidence="2">
    <location>
        <position position="288"/>
    </location>
</feature>
<organism evidence="2">
    <name type="scientific">Homalodisca liturata</name>
    <dbReference type="NCBI Taxonomy" id="320908"/>
    <lineage>
        <taxon>Eukaryota</taxon>
        <taxon>Metazoa</taxon>
        <taxon>Ecdysozoa</taxon>
        <taxon>Arthropoda</taxon>
        <taxon>Hexapoda</taxon>
        <taxon>Insecta</taxon>
        <taxon>Pterygota</taxon>
        <taxon>Neoptera</taxon>
        <taxon>Paraneoptera</taxon>
        <taxon>Hemiptera</taxon>
        <taxon>Auchenorrhyncha</taxon>
        <taxon>Membracoidea</taxon>
        <taxon>Cicadellidae</taxon>
        <taxon>Cicadellinae</taxon>
        <taxon>Proconiini</taxon>
        <taxon>Homalodisca</taxon>
    </lineage>
</organism>
<reference evidence="2" key="1">
    <citation type="submission" date="2015-11" db="EMBL/GenBank/DDBJ databases">
        <title>De novo transcriptome assembly of four potential Pierce s Disease insect vectors from Arizona vineyards.</title>
        <authorList>
            <person name="Tassone E.E."/>
        </authorList>
    </citation>
    <scope>NUCLEOTIDE SEQUENCE</scope>
</reference>